<dbReference type="SUPFAM" id="SSF53448">
    <property type="entry name" value="Nucleotide-diphospho-sugar transferases"/>
    <property type="match status" value="1"/>
</dbReference>
<dbReference type="AlphaFoldDB" id="A0A016TN41"/>
<evidence type="ECO:0000256" key="1">
    <source>
        <dbReference type="SAM" id="MobiDB-lite"/>
    </source>
</evidence>
<dbReference type="PANTHER" id="PTHR31562">
    <property type="entry name" value="PROTEIN CBG18972"/>
    <property type="match status" value="1"/>
</dbReference>
<accession>A0A016TN41</accession>
<feature type="region of interest" description="Disordered" evidence="1">
    <location>
        <begin position="297"/>
        <end position="325"/>
    </location>
</feature>
<dbReference type="Gene3D" id="3.90.550.10">
    <property type="entry name" value="Spore Coat Polysaccharide Biosynthesis Protein SpsA, Chain A"/>
    <property type="match status" value="1"/>
</dbReference>
<reference evidence="3" key="1">
    <citation type="journal article" date="2015" name="Nat. Genet.">
        <title>The genome and transcriptome of the zoonotic hookworm Ancylostoma ceylanicum identify infection-specific gene families.</title>
        <authorList>
            <person name="Schwarz E.M."/>
            <person name="Hu Y."/>
            <person name="Antoshechkin I."/>
            <person name="Miller M.M."/>
            <person name="Sternberg P.W."/>
            <person name="Aroian R.V."/>
        </authorList>
    </citation>
    <scope>NUCLEOTIDE SEQUENCE</scope>
    <source>
        <strain evidence="3">HY135</strain>
    </source>
</reference>
<evidence type="ECO:0000313" key="3">
    <source>
        <dbReference type="Proteomes" id="UP000024635"/>
    </source>
</evidence>
<dbReference type="PANTHER" id="PTHR31562:SF9">
    <property type="entry name" value="GLYCOSYLTRANSFERASE FAMILY 8 PROTEIN"/>
    <property type="match status" value="1"/>
</dbReference>
<proteinExistence type="predicted"/>
<dbReference type="EMBL" id="JARK01001425">
    <property type="protein sequence ID" value="EYC04111.1"/>
    <property type="molecule type" value="Genomic_DNA"/>
</dbReference>
<organism evidence="2 3">
    <name type="scientific">Ancylostoma ceylanicum</name>
    <dbReference type="NCBI Taxonomy" id="53326"/>
    <lineage>
        <taxon>Eukaryota</taxon>
        <taxon>Metazoa</taxon>
        <taxon>Ecdysozoa</taxon>
        <taxon>Nematoda</taxon>
        <taxon>Chromadorea</taxon>
        <taxon>Rhabditida</taxon>
        <taxon>Rhabditina</taxon>
        <taxon>Rhabditomorpha</taxon>
        <taxon>Strongyloidea</taxon>
        <taxon>Ancylostomatidae</taxon>
        <taxon>Ancylostomatinae</taxon>
        <taxon>Ancylostoma</taxon>
    </lineage>
</organism>
<dbReference type="Proteomes" id="UP000024635">
    <property type="component" value="Unassembled WGS sequence"/>
</dbReference>
<dbReference type="Pfam" id="PF03314">
    <property type="entry name" value="DUF273"/>
    <property type="match status" value="1"/>
</dbReference>
<protein>
    <recommendedName>
        <fullName evidence="4">Nucleotide-diphospho-sugar transferase domain-containing protein</fullName>
    </recommendedName>
</protein>
<comment type="caution">
    <text evidence="2">The sequence shown here is derived from an EMBL/GenBank/DDBJ whole genome shotgun (WGS) entry which is preliminary data.</text>
</comment>
<sequence length="493" mass="56473">MVQKQGIPSSTKFMHFENIVGEGSSWRLQSRQHSCRGPRIAILVVIEADTGIEFYKHAMSSIACYARVWKYDFRVVNSSDYRNECPHKDKYFRRHCVAARILSAYDYILFLDADIGVVNPKKRIEDFLDAKAEMIFYDRFFNWEVMAGAYLAKNTDWTKHFLDEFANYEFRLPKSFHGTDNGALHAYLAEVILGVNNAGLAPCLYVYAKSKNFDDLFMYEACIRKLLGNTTHFGHIKILRKGTAWARDNWMTNSLWNPERDFMMHNWKFTQLRTYKSTPLPVARQQFRGARQARPFFSGTGQAPAHSLNEARSLPGKSRNETGQDAGAASFEDNVYLKCQASKKYSYTVLPKNTCLQHPPPNKISAKPRRPSYALSYVLRRDSVDAQCSGRQVFFGKTITPAAGLEARSYSEWYNPLAGQIDLPRCTPGNAFTFVHNVLQQFTCFRNTSWSYDSNLVATREVIDKRLDEFASGVERQREASLASLSKYLSKTT</sequence>
<name>A0A016TN41_9BILA</name>
<gene>
    <name evidence="2" type="primary">Acey_s0089.g2220</name>
    <name evidence="2" type="ORF">Y032_0089g2220</name>
</gene>
<dbReference type="InterPro" id="IPR029044">
    <property type="entry name" value="Nucleotide-diphossugar_trans"/>
</dbReference>
<keyword evidence="3" id="KW-1185">Reference proteome</keyword>
<dbReference type="OrthoDB" id="407658at2759"/>
<evidence type="ECO:0008006" key="4">
    <source>
        <dbReference type="Google" id="ProtNLM"/>
    </source>
</evidence>
<dbReference type="InterPro" id="IPR004988">
    <property type="entry name" value="DUF273"/>
</dbReference>
<evidence type="ECO:0000313" key="2">
    <source>
        <dbReference type="EMBL" id="EYC04111.1"/>
    </source>
</evidence>